<evidence type="ECO:0000256" key="2">
    <source>
        <dbReference type="ARBA" id="ARBA00004496"/>
    </source>
</evidence>
<keyword evidence="6" id="KW-0963">Cytoplasm</keyword>
<accession>A0AAV3YZF1</accession>
<keyword evidence="7" id="KW-0819">tRNA processing</keyword>
<proteinExistence type="inferred from homology"/>
<evidence type="ECO:0000313" key="10">
    <source>
        <dbReference type="EMBL" id="GFN87686.1"/>
    </source>
</evidence>
<feature type="region of interest" description="Disordered" evidence="9">
    <location>
        <begin position="320"/>
        <end position="356"/>
    </location>
</feature>
<dbReference type="GO" id="GO:0005829">
    <property type="term" value="C:cytosol"/>
    <property type="evidence" value="ECO:0007669"/>
    <property type="project" value="TreeGrafter"/>
</dbReference>
<dbReference type="AlphaFoldDB" id="A0AAV3YZF1"/>
<organism evidence="10 11">
    <name type="scientific">Plakobranchus ocellatus</name>
    <dbReference type="NCBI Taxonomy" id="259542"/>
    <lineage>
        <taxon>Eukaryota</taxon>
        <taxon>Metazoa</taxon>
        <taxon>Spiralia</taxon>
        <taxon>Lophotrochozoa</taxon>
        <taxon>Mollusca</taxon>
        <taxon>Gastropoda</taxon>
        <taxon>Heterobranchia</taxon>
        <taxon>Euthyneura</taxon>
        <taxon>Panpulmonata</taxon>
        <taxon>Sacoglossa</taxon>
        <taxon>Placobranchoidea</taxon>
        <taxon>Plakobranchidae</taxon>
        <taxon>Plakobranchus</taxon>
    </lineage>
</organism>
<reference evidence="10 11" key="1">
    <citation type="journal article" date="2021" name="Elife">
        <title>Chloroplast acquisition without the gene transfer in kleptoplastic sea slugs, Plakobranchus ocellatus.</title>
        <authorList>
            <person name="Maeda T."/>
            <person name="Takahashi S."/>
            <person name="Yoshida T."/>
            <person name="Shimamura S."/>
            <person name="Takaki Y."/>
            <person name="Nagai Y."/>
            <person name="Toyoda A."/>
            <person name="Suzuki Y."/>
            <person name="Arimoto A."/>
            <person name="Ishii H."/>
            <person name="Satoh N."/>
            <person name="Nishiyama T."/>
            <person name="Hasebe M."/>
            <person name="Maruyama T."/>
            <person name="Minagawa J."/>
            <person name="Obokata J."/>
            <person name="Shigenobu S."/>
        </authorList>
    </citation>
    <scope>NUCLEOTIDE SEQUENCE [LARGE SCALE GENOMIC DNA]</scope>
</reference>
<comment type="caution">
    <text evidence="10">The sequence shown here is derived from an EMBL/GenBank/DDBJ whole genome shotgun (WGS) entry which is preliminary data.</text>
</comment>
<feature type="compositionally biased region" description="Acidic residues" evidence="9">
    <location>
        <begin position="340"/>
        <end position="356"/>
    </location>
</feature>
<sequence length="356" mass="40178">MTDLCTPTLKLLSSKQSTIYRTLLSSIINDSPEMPDIVVRVGAHWRQQFTFSSRFHGQTELDLIYFVTMLEDLLRGQEKSRLILMTDTSENTGRHLMLNWIQSMLGRCAKLFLLCFERPPQFYENWLPESFRQKLICMNGSKDTDEGGEPKFSLLQVFQEVAQVEDVPTCVVIDSITLPALMRPVPVTCAYLHKLATADHVVQVATLVHRDVIDQHSCGLLEHNASSVIDLLPSPSGSGFACQIRHCRPTGKVFKTKEFFEFDDSFHIQNIGPLKLLPQTQPMPPPSSQEPDPAASLADLSFKLQLTDREREARSQVVLPYLKDGSGDETSTSKIIYQADEADDFDEEDPDDDLNI</sequence>
<keyword evidence="11" id="KW-1185">Reference proteome</keyword>
<dbReference type="InterPro" id="IPR027417">
    <property type="entry name" value="P-loop_NTPase"/>
</dbReference>
<protein>
    <recommendedName>
        <fullName evidence="5">Elongator complex protein 5</fullName>
    </recommendedName>
</protein>
<dbReference type="Proteomes" id="UP000735302">
    <property type="component" value="Unassembled WGS sequence"/>
</dbReference>
<dbReference type="GO" id="GO:0005634">
    <property type="term" value="C:nucleus"/>
    <property type="evidence" value="ECO:0007669"/>
    <property type="project" value="UniProtKB-SubCell"/>
</dbReference>
<evidence type="ECO:0000256" key="8">
    <source>
        <dbReference type="ARBA" id="ARBA00023242"/>
    </source>
</evidence>
<evidence type="ECO:0000256" key="3">
    <source>
        <dbReference type="ARBA" id="ARBA00005043"/>
    </source>
</evidence>
<evidence type="ECO:0000256" key="6">
    <source>
        <dbReference type="ARBA" id="ARBA00022490"/>
    </source>
</evidence>
<dbReference type="GO" id="GO:0002098">
    <property type="term" value="P:tRNA wobble uridine modification"/>
    <property type="evidence" value="ECO:0007669"/>
    <property type="project" value="InterPro"/>
</dbReference>
<dbReference type="InterPro" id="IPR019519">
    <property type="entry name" value="Elp5"/>
</dbReference>
<keyword evidence="8" id="KW-0539">Nucleus</keyword>
<evidence type="ECO:0000256" key="1">
    <source>
        <dbReference type="ARBA" id="ARBA00004123"/>
    </source>
</evidence>
<comment type="subcellular location">
    <subcellularLocation>
        <location evidence="2">Cytoplasm</location>
    </subcellularLocation>
    <subcellularLocation>
        <location evidence="1">Nucleus</location>
    </subcellularLocation>
</comment>
<gene>
    <name evidence="10" type="ORF">PoB_001419200</name>
</gene>
<dbReference type="GO" id="GO:0033588">
    <property type="term" value="C:elongator holoenzyme complex"/>
    <property type="evidence" value="ECO:0007669"/>
    <property type="project" value="InterPro"/>
</dbReference>
<dbReference type="PANTHER" id="PTHR15641">
    <property type="entry name" value="ELONGATOR COMPLEX PROTEIN 5"/>
    <property type="match status" value="1"/>
</dbReference>
<evidence type="ECO:0000256" key="9">
    <source>
        <dbReference type="SAM" id="MobiDB-lite"/>
    </source>
</evidence>
<comment type="similarity">
    <text evidence="4">Belongs to the ELP5 family.</text>
</comment>
<dbReference type="GO" id="GO:0000049">
    <property type="term" value="F:tRNA binding"/>
    <property type="evidence" value="ECO:0007669"/>
    <property type="project" value="TreeGrafter"/>
</dbReference>
<dbReference type="Gene3D" id="3.40.50.300">
    <property type="entry name" value="P-loop containing nucleotide triphosphate hydrolases"/>
    <property type="match status" value="1"/>
</dbReference>
<evidence type="ECO:0000256" key="7">
    <source>
        <dbReference type="ARBA" id="ARBA00022694"/>
    </source>
</evidence>
<dbReference type="PANTHER" id="PTHR15641:SF1">
    <property type="entry name" value="ELONGATOR COMPLEX PROTEIN 5"/>
    <property type="match status" value="1"/>
</dbReference>
<dbReference type="Pfam" id="PF10483">
    <property type="entry name" value="Elong_Iki1"/>
    <property type="match status" value="2"/>
</dbReference>
<name>A0AAV3YZF1_9GAST</name>
<comment type="pathway">
    <text evidence="3">tRNA modification; 5-methoxycarbonylmethyl-2-thiouridine-tRNA biosynthesis.</text>
</comment>
<evidence type="ECO:0000256" key="4">
    <source>
        <dbReference type="ARBA" id="ARBA00009567"/>
    </source>
</evidence>
<evidence type="ECO:0000256" key="5">
    <source>
        <dbReference type="ARBA" id="ARBA00020264"/>
    </source>
</evidence>
<dbReference type="EMBL" id="BLXT01001780">
    <property type="protein sequence ID" value="GFN87686.1"/>
    <property type="molecule type" value="Genomic_DNA"/>
</dbReference>
<evidence type="ECO:0000313" key="11">
    <source>
        <dbReference type="Proteomes" id="UP000735302"/>
    </source>
</evidence>